<dbReference type="AlphaFoldDB" id="A0A9Q0E7A7"/>
<dbReference type="GO" id="GO:0003677">
    <property type="term" value="F:DNA binding"/>
    <property type="evidence" value="ECO:0007669"/>
    <property type="project" value="InterPro"/>
</dbReference>
<keyword evidence="4" id="KW-0164">Citrullination</keyword>
<dbReference type="SMART" id="SM00428">
    <property type="entry name" value="H3"/>
    <property type="match status" value="1"/>
</dbReference>
<dbReference type="InterPro" id="IPR009072">
    <property type="entry name" value="Histone-fold"/>
</dbReference>
<evidence type="ECO:0000256" key="2">
    <source>
        <dbReference type="ARBA" id="ARBA00010343"/>
    </source>
</evidence>
<sequence>MARTKQTARKSTGGKAPRKQLATKAARKSAPATGGVKKPHRYRPGTVALREIRRYQKSTELLIRKLPFQRLVREIAQDFKTDLRFQSSAVMALQEASEAYLVGLFEDTNLCIHTKRVTIMPKDIQLAIQRA</sequence>
<dbReference type="FunFam" id="1.10.20.10:FF:000001">
    <property type="entry name" value="Histone H3"/>
    <property type="match status" value="1"/>
</dbReference>
<proteinExistence type="inferred from homology"/>
<evidence type="ECO:0000259" key="7">
    <source>
        <dbReference type="Pfam" id="PF00125"/>
    </source>
</evidence>
<dbReference type="GO" id="GO:0000786">
    <property type="term" value="C:nucleosome"/>
    <property type="evidence" value="ECO:0007669"/>
    <property type="project" value="UniProtKB-KW"/>
</dbReference>
<keyword evidence="5" id="KW-0544">Nucleosome core</keyword>
<comment type="subunit">
    <text evidence="5">The nucleosome is a histone octamer containing two molecules each of H2A, H2B, H3 and H4 assembled in one H3-H4 heterotetramer and two H2A-H2B heterodimers. The octamer wraps approximately 147 bp of DNA.</text>
</comment>
<dbReference type="OrthoDB" id="8868797at2759"/>
<comment type="subcellular location">
    <subcellularLocation>
        <location evidence="1">Chromosome</location>
    </subcellularLocation>
</comment>
<dbReference type="PANTHER" id="PTHR11426">
    <property type="entry name" value="HISTONE H3"/>
    <property type="match status" value="1"/>
</dbReference>
<keyword evidence="9" id="KW-1185">Reference proteome</keyword>
<dbReference type="Proteomes" id="UP001148018">
    <property type="component" value="Unassembled WGS sequence"/>
</dbReference>
<comment type="caution">
    <text evidence="8">The sequence shown here is derived from an EMBL/GenBank/DDBJ whole genome shotgun (WGS) entry which is preliminary data.</text>
</comment>
<comment type="similarity">
    <text evidence="2 5">Belongs to the histone H3 family.</text>
</comment>
<dbReference type="InterPro" id="IPR000164">
    <property type="entry name" value="Histone_H3/CENP-A"/>
</dbReference>
<evidence type="ECO:0000256" key="5">
    <source>
        <dbReference type="RuleBase" id="RU004471"/>
    </source>
</evidence>
<dbReference type="CDD" id="cd22911">
    <property type="entry name" value="HFD_H3"/>
    <property type="match status" value="1"/>
</dbReference>
<evidence type="ECO:0000256" key="3">
    <source>
        <dbReference type="ARBA" id="ARBA00022454"/>
    </source>
</evidence>
<dbReference type="PRINTS" id="PR00622">
    <property type="entry name" value="HISTONEH3"/>
</dbReference>
<dbReference type="PROSITE" id="PS00959">
    <property type="entry name" value="HISTONE_H3_2"/>
    <property type="match status" value="1"/>
</dbReference>
<dbReference type="InterPro" id="IPR007125">
    <property type="entry name" value="H2A/H2B/H3"/>
</dbReference>
<evidence type="ECO:0000313" key="9">
    <source>
        <dbReference type="Proteomes" id="UP001148018"/>
    </source>
</evidence>
<dbReference type="SUPFAM" id="SSF47113">
    <property type="entry name" value="Histone-fold"/>
    <property type="match status" value="1"/>
</dbReference>
<accession>A0A9Q0E7A7</accession>
<keyword evidence="3" id="KW-0158">Chromosome</keyword>
<keyword evidence="5" id="KW-0238">DNA-binding</keyword>
<reference evidence="8" key="1">
    <citation type="submission" date="2022-07" db="EMBL/GenBank/DDBJ databases">
        <title>Chromosome-level genome of Muraenolepis orangiensis.</title>
        <authorList>
            <person name="Kim J."/>
        </authorList>
    </citation>
    <scope>NUCLEOTIDE SEQUENCE</scope>
    <source>
        <strain evidence="8">KU_S4_2022</strain>
        <tissue evidence="8">Muscle</tissue>
    </source>
</reference>
<dbReference type="Pfam" id="PF00125">
    <property type="entry name" value="Histone"/>
    <property type="match status" value="1"/>
</dbReference>
<evidence type="ECO:0000256" key="6">
    <source>
        <dbReference type="SAM" id="MobiDB-lite"/>
    </source>
</evidence>
<keyword evidence="5" id="KW-0539">Nucleus</keyword>
<evidence type="ECO:0000313" key="8">
    <source>
        <dbReference type="EMBL" id="KAJ3601208.1"/>
    </source>
</evidence>
<dbReference type="GO" id="GO:0005654">
    <property type="term" value="C:nucleoplasm"/>
    <property type="evidence" value="ECO:0007669"/>
    <property type="project" value="UniProtKB-ARBA"/>
</dbReference>
<protein>
    <recommendedName>
        <fullName evidence="5">Histone H3</fullName>
    </recommendedName>
</protein>
<gene>
    <name evidence="8" type="ORF">NHX12_032181</name>
</gene>
<evidence type="ECO:0000256" key="1">
    <source>
        <dbReference type="ARBA" id="ARBA00004286"/>
    </source>
</evidence>
<dbReference type="Gene3D" id="1.10.20.10">
    <property type="entry name" value="Histone, subunit A"/>
    <property type="match status" value="1"/>
</dbReference>
<organism evidence="8 9">
    <name type="scientific">Muraenolepis orangiensis</name>
    <name type="common">Patagonian moray cod</name>
    <dbReference type="NCBI Taxonomy" id="630683"/>
    <lineage>
        <taxon>Eukaryota</taxon>
        <taxon>Metazoa</taxon>
        <taxon>Chordata</taxon>
        <taxon>Craniata</taxon>
        <taxon>Vertebrata</taxon>
        <taxon>Euteleostomi</taxon>
        <taxon>Actinopterygii</taxon>
        <taxon>Neopterygii</taxon>
        <taxon>Teleostei</taxon>
        <taxon>Neoteleostei</taxon>
        <taxon>Acanthomorphata</taxon>
        <taxon>Zeiogadaria</taxon>
        <taxon>Gadariae</taxon>
        <taxon>Gadiformes</taxon>
        <taxon>Muraenolepidoidei</taxon>
        <taxon>Muraenolepididae</taxon>
        <taxon>Muraenolepis</taxon>
    </lineage>
</organism>
<dbReference type="EMBL" id="JANIIK010000047">
    <property type="protein sequence ID" value="KAJ3601208.1"/>
    <property type="molecule type" value="Genomic_DNA"/>
</dbReference>
<dbReference type="GO" id="GO:0046982">
    <property type="term" value="F:protein heterodimerization activity"/>
    <property type="evidence" value="ECO:0007669"/>
    <property type="project" value="InterPro"/>
</dbReference>
<name>A0A9Q0E7A7_9TELE</name>
<dbReference type="PROSITE" id="PS00322">
    <property type="entry name" value="HISTONE_H3_1"/>
    <property type="match status" value="1"/>
</dbReference>
<evidence type="ECO:0000256" key="4">
    <source>
        <dbReference type="ARBA" id="ARBA00022934"/>
    </source>
</evidence>
<feature type="domain" description="Core Histone H2A/H2B/H3" evidence="7">
    <location>
        <begin position="44"/>
        <end position="129"/>
    </location>
</feature>
<feature type="region of interest" description="Disordered" evidence="6">
    <location>
        <begin position="1"/>
        <end position="43"/>
    </location>
</feature>
<dbReference type="GO" id="GO:0030527">
    <property type="term" value="F:structural constituent of chromatin"/>
    <property type="evidence" value="ECO:0007669"/>
    <property type="project" value="InterPro"/>
</dbReference>